<dbReference type="Proteomes" id="UP001431693">
    <property type="component" value="Unassembled WGS sequence"/>
</dbReference>
<evidence type="ECO:0000256" key="6">
    <source>
        <dbReference type="ARBA" id="ARBA00038076"/>
    </source>
</evidence>
<evidence type="ECO:0000259" key="8">
    <source>
        <dbReference type="Pfam" id="PF02687"/>
    </source>
</evidence>
<feature type="domain" description="ABC3 transporter permease C-terminal" evidence="8">
    <location>
        <begin position="832"/>
        <end position="944"/>
    </location>
</feature>
<gene>
    <name evidence="9" type="ORF">QJ043_01025</name>
</gene>
<evidence type="ECO:0000256" key="3">
    <source>
        <dbReference type="ARBA" id="ARBA00022692"/>
    </source>
</evidence>
<feature type="transmembrane region" description="Helical" evidence="7">
    <location>
        <begin position="822"/>
        <end position="846"/>
    </location>
</feature>
<sequence length="957" mass="99277">MSVTTRFALRSLRSNRTRTIVSVAGVALAAALLTGVLACYWSLRGFLLDRVVAMEGDWAVSVWPQDLEQYRALVDDPAFSDAFWVQDVGFAETDAEEKALDEYLTVQAMGGDPGLVALRLTEGRLPENDRELLVPDRWVNLGARDWSVGSTVTLGLGQREATATSALSDVTDADQRAYYEGLVGTRLDSSAGYYDPAVDGGVLSERLVDVRPRTYTIVGVYDSLAQVGATGVGLAAFTAGGDEPAPFSGDATDNAEVAARGVEVFLRAGRVTSLADVDRAVGAAAPGCGYAVHLGYLRYAGFSLDTASEESFLGIAATLGAVVVVACMALVSNAFSISIAHRTRQFALLASVGATPRQLRHTVLVEAVVVALLGVAIGTAAGALGSAAALEFVAPHVERLVGTATDASGTEVGLSLQLHWAPLAIAAVSTLLAVLVAAWLPARRASKADIVGQLRGQGSVRPVRIERDARPWARTGLAGRLLGAPGKLAVIDRRRSPHTGRATTVSLALAVLLLVTAGTVASSLDTMVEASGADIDYPVDVTADNVTATPEEVRSAMSELGRVDGVRLEGWSLQAWGVGLVPDAMRGATLRSVEGNADEKYALVVQQNASETHSYAVPQDGLAEEGPVLAPVSLCFLDDQAFTAWARSQGIEAGPYLDAAGAGRVMAVGVATCWDNDGQRYVLSDVLSGTGTIRALLAGTYGDSEATDVRAGEDGPVVVVDGRAQDGSALWETSALDIDVAALADEVPVTVTAQGVPTLIAPASALAACGEPSLTLTAGFDATDPSAATDALGTVAQQELGDRTGTVFVTDQTADLSNKQSLALVIELFSGLMSGVLALIAVANLFNTLTNGLALRQREFAVLRSAGLPKRGLAKLVGYQCAGQALRGLVLGLVLAVPVWAALGTAVSVSVTGERLSFPWAWVCCAVAGCLAVTAVACWYGLRRCDDASLVGSLRAD</sequence>
<evidence type="ECO:0000256" key="2">
    <source>
        <dbReference type="ARBA" id="ARBA00022475"/>
    </source>
</evidence>
<evidence type="ECO:0000313" key="9">
    <source>
        <dbReference type="EMBL" id="MDJ1128670.1"/>
    </source>
</evidence>
<keyword evidence="10" id="KW-1185">Reference proteome</keyword>
<keyword evidence="3 7" id="KW-0812">Transmembrane</keyword>
<feature type="transmembrane region" description="Helical" evidence="7">
    <location>
        <begin position="312"/>
        <end position="335"/>
    </location>
</feature>
<comment type="similarity">
    <text evidence="6">Belongs to the ABC-4 integral membrane protein family.</text>
</comment>
<evidence type="ECO:0000256" key="4">
    <source>
        <dbReference type="ARBA" id="ARBA00022989"/>
    </source>
</evidence>
<organism evidence="9 10">
    <name type="scientific">Kribbibacterium absianum</name>
    <dbReference type="NCBI Taxonomy" id="3044210"/>
    <lineage>
        <taxon>Bacteria</taxon>
        <taxon>Bacillati</taxon>
        <taxon>Actinomycetota</taxon>
        <taxon>Coriobacteriia</taxon>
        <taxon>Coriobacteriales</taxon>
        <taxon>Kribbibacteriaceae</taxon>
        <taxon>Kribbibacterium</taxon>
    </lineage>
</organism>
<proteinExistence type="inferred from homology"/>
<dbReference type="Pfam" id="PF02687">
    <property type="entry name" value="FtsX"/>
    <property type="match status" value="2"/>
</dbReference>
<dbReference type="InterPro" id="IPR050250">
    <property type="entry name" value="Macrolide_Exporter_MacB"/>
</dbReference>
<evidence type="ECO:0000256" key="5">
    <source>
        <dbReference type="ARBA" id="ARBA00023136"/>
    </source>
</evidence>
<evidence type="ECO:0000256" key="1">
    <source>
        <dbReference type="ARBA" id="ARBA00004651"/>
    </source>
</evidence>
<protein>
    <submittedName>
        <fullName evidence="9">FtsX-like permease family protein</fullName>
    </submittedName>
</protein>
<feature type="transmembrane region" description="Helical" evidence="7">
    <location>
        <begin position="502"/>
        <end position="521"/>
    </location>
</feature>
<reference evidence="9" key="1">
    <citation type="submission" date="2023-05" db="EMBL/GenBank/DDBJ databases">
        <title>[olsenella] sp. nov., isolated from a pig farm feces dump.</title>
        <authorList>
            <person name="Chang Y.-H."/>
        </authorList>
    </citation>
    <scope>NUCLEOTIDE SEQUENCE</scope>
    <source>
        <strain evidence="9">YH-ols2217</strain>
    </source>
</reference>
<feature type="transmembrane region" description="Helical" evidence="7">
    <location>
        <begin position="20"/>
        <end position="43"/>
    </location>
</feature>
<dbReference type="InterPro" id="IPR003838">
    <property type="entry name" value="ABC3_permease_C"/>
</dbReference>
<dbReference type="PANTHER" id="PTHR30572">
    <property type="entry name" value="MEMBRANE COMPONENT OF TRANSPORTER-RELATED"/>
    <property type="match status" value="1"/>
</dbReference>
<name>A0ABT6ZHZ4_9ACTN</name>
<keyword evidence="4 7" id="KW-1133">Transmembrane helix</keyword>
<comment type="subcellular location">
    <subcellularLocation>
        <location evidence="1">Cell membrane</location>
        <topology evidence="1">Multi-pass membrane protein</topology>
    </subcellularLocation>
</comment>
<evidence type="ECO:0000256" key="7">
    <source>
        <dbReference type="SAM" id="Phobius"/>
    </source>
</evidence>
<keyword evidence="2" id="KW-1003">Cell membrane</keyword>
<dbReference type="RefSeq" id="WP_283712311.1">
    <property type="nucleotide sequence ID" value="NZ_JASJEW010000001.1"/>
</dbReference>
<dbReference type="PANTHER" id="PTHR30572:SF4">
    <property type="entry name" value="ABC TRANSPORTER PERMEASE YTRF"/>
    <property type="match status" value="1"/>
</dbReference>
<feature type="domain" description="ABC3 transporter permease C-terminal" evidence="8">
    <location>
        <begin position="319"/>
        <end position="449"/>
    </location>
</feature>
<feature type="transmembrane region" description="Helical" evidence="7">
    <location>
        <begin position="367"/>
        <end position="390"/>
    </location>
</feature>
<feature type="transmembrane region" description="Helical" evidence="7">
    <location>
        <begin position="920"/>
        <end position="942"/>
    </location>
</feature>
<accession>A0ABT6ZHZ4</accession>
<comment type="caution">
    <text evidence="9">The sequence shown here is derived from an EMBL/GenBank/DDBJ whole genome shotgun (WGS) entry which is preliminary data.</text>
</comment>
<dbReference type="EMBL" id="JASJEX010000001">
    <property type="protein sequence ID" value="MDJ1128670.1"/>
    <property type="molecule type" value="Genomic_DNA"/>
</dbReference>
<feature type="transmembrane region" description="Helical" evidence="7">
    <location>
        <begin position="889"/>
        <end position="908"/>
    </location>
</feature>
<keyword evidence="5 7" id="KW-0472">Membrane</keyword>
<feature type="transmembrane region" description="Helical" evidence="7">
    <location>
        <begin position="420"/>
        <end position="440"/>
    </location>
</feature>
<evidence type="ECO:0000313" key="10">
    <source>
        <dbReference type="Proteomes" id="UP001431693"/>
    </source>
</evidence>